<dbReference type="Pfam" id="PF01527">
    <property type="entry name" value="HTH_Tnp_1"/>
    <property type="match status" value="1"/>
</dbReference>
<dbReference type="InterPro" id="IPR009057">
    <property type="entry name" value="Homeodomain-like_sf"/>
</dbReference>
<proteinExistence type="predicted"/>
<dbReference type="Gene3D" id="1.10.10.60">
    <property type="entry name" value="Homeodomain-like"/>
    <property type="match status" value="1"/>
</dbReference>
<comment type="caution">
    <text evidence="1">The sequence shown here is derived from an EMBL/GenBank/DDBJ whole genome shotgun (WGS) entry which is preliminary data.</text>
</comment>
<dbReference type="InterPro" id="IPR051839">
    <property type="entry name" value="RD_transcriptional_regulator"/>
</dbReference>
<keyword evidence="2" id="KW-1185">Reference proteome</keyword>
<evidence type="ECO:0000313" key="1">
    <source>
        <dbReference type="EMBL" id="GAA0037138.1"/>
    </source>
</evidence>
<dbReference type="PANTHER" id="PTHR33215">
    <property type="entry name" value="PROTEIN DISTAL ANTENNA"/>
    <property type="match status" value="1"/>
</dbReference>
<dbReference type="SUPFAM" id="SSF46689">
    <property type="entry name" value="Homeodomain-like"/>
    <property type="match status" value="1"/>
</dbReference>
<accession>A0ABN0SSI9</accession>
<protein>
    <submittedName>
        <fullName evidence="1">Transposase</fullName>
    </submittedName>
</protein>
<organism evidence="1 2">
    <name type="scientific">Brevibacterium metallidurans</name>
    <dbReference type="NCBI Taxonomy" id="1482676"/>
    <lineage>
        <taxon>Bacteria</taxon>
        <taxon>Bacillati</taxon>
        <taxon>Actinomycetota</taxon>
        <taxon>Actinomycetes</taxon>
        <taxon>Micrococcales</taxon>
        <taxon>Brevibacteriaceae</taxon>
        <taxon>Brevibacterium</taxon>
    </lineage>
</organism>
<gene>
    <name evidence="1" type="ORF">NCCP602_31000</name>
</gene>
<sequence length="112" mass="12218">MPGGAGGEDVIMPGPYPKEFREDVVAVARRRESGVTIKQIATDFGISEATLQNWLRQADIEDGNRPGQTAADAAEARDLKKRIRLLEQENEVLRRAAAYLSQANLKLGGSPK</sequence>
<dbReference type="InterPro" id="IPR002514">
    <property type="entry name" value="Transposase_8"/>
</dbReference>
<evidence type="ECO:0000313" key="2">
    <source>
        <dbReference type="Proteomes" id="UP001498238"/>
    </source>
</evidence>
<dbReference type="PANTHER" id="PTHR33215:SF13">
    <property type="entry name" value="PROTEIN DISTAL ANTENNA"/>
    <property type="match status" value="1"/>
</dbReference>
<reference evidence="1 2" key="1">
    <citation type="submission" date="2024-01" db="EMBL/GenBank/DDBJ databases">
        <title>Characterization of antibiotic resistant novel bacterial strains and their environmental applications.</title>
        <authorList>
            <person name="Manzoor S."/>
            <person name="Abbas S."/>
            <person name="Arshad M."/>
            <person name="Ahmed I."/>
        </authorList>
    </citation>
    <scope>NUCLEOTIDE SEQUENCE [LARGE SCALE GENOMIC DNA]</scope>
    <source>
        <strain evidence="1 2">NCCP-602</strain>
    </source>
</reference>
<name>A0ABN0SSI9_9MICO</name>
<dbReference type="EMBL" id="BAAAAF010000016">
    <property type="protein sequence ID" value="GAA0037138.1"/>
    <property type="molecule type" value="Genomic_DNA"/>
</dbReference>
<dbReference type="Proteomes" id="UP001498238">
    <property type="component" value="Unassembled WGS sequence"/>
</dbReference>